<reference evidence="5 6" key="1">
    <citation type="submission" date="2020-08" db="EMBL/GenBank/DDBJ databases">
        <title>Genomic Encyclopedia of Type Strains, Phase IV (KMG-IV): sequencing the most valuable type-strain genomes for metagenomic binning, comparative biology and taxonomic classification.</title>
        <authorList>
            <person name="Goeker M."/>
        </authorList>
    </citation>
    <scope>NUCLEOTIDE SEQUENCE [LARGE SCALE GENOMIC DNA]</scope>
    <source>
        <strain evidence="5 6">DSM 21769</strain>
    </source>
</reference>
<dbReference type="PANTHER" id="PTHR34698:SF2">
    <property type="entry name" value="5-OXOPROLINASE SUBUNIT B"/>
    <property type="match status" value="1"/>
</dbReference>
<evidence type="ECO:0000256" key="2">
    <source>
        <dbReference type="ARBA" id="ARBA00022801"/>
    </source>
</evidence>
<evidence type="ECO:0000313" key="6">
    <source>
        <dbReference type="Proteomes" id="UP000568839"/>
    </source>
</evidence>
<dbReference type="Gene3D" id="3.30.1360.40">
    <property type="match status" value="1"/>
</dbReference>
<sequence length="237" mass="26532">MLYPLSENAIHITLGHNIDPEIHQRVKKIMERVEEEPFHGYVECVPSYTGVTVFYDPINIYHTMEEKKGSPSESVMRYLKKVVDSLDAIPQSKESGNVVTIPVCYDEDFGPDLSHVAVENGLTKDEVIQIHTSGEYLVYMIGFAPGFPFLGGMEDDIATPRKREPRTKIPAGSVGIAGSQTGIYPIETPGGWQLIGQTPVRMFDSHREEPSLLKAGDHVRFKAITYEEFNAYKEGDL</sequence>
<dbReference type="RefSeq" id="WP_246407246.1">
    <property type="nucleotide sequence ID" value="NZ_JACHHJ010000002.1"/>
</dbReference>
<dbReference type="AlphaFoldDB" id="A0A841PSG6"/>
<keyword evidence="1" id="KW-0547">Nucleotide-binding</keyword>
<dbReference type="Gene3D" id="2.40.100.10">
    <property type="entry name" value="Cyclophilin-like"/>
    <property type="match status" value="1"/>
</dbReference>
<feature type="domain" description="Carboxyltransferase" evidence="4">
    <location>
        <begin position="2"/>
        <end position="213"/>
    </location>
</feature>
<dbReference type="SUPFAM" id="SSF160467">
    <property type="entry name" value="PH0987 N-terminal domain-like"/>
    <property type="match status" value="1"/>
</dbReference>
<dbReference type="Proteomes" id="UP000568839">
    <property type="component" value="Unassembled WGS sequence"/>
</dbReference>
<evidence type="ECO:0000256" key="1">
    <source>
        <dbReference type="ARBA" id="ARBA00022741"/>
    </source>
</evidence>
<accession>A0A841PSG6</accession>
<dbReference type="SMART" id="SM00796">
    <property type="entry name" value="AHS1"/>
    <property type="match status" value="1"/>
</dbReference>
<dbReference type="GO" id="GO:0016787">
    <property type="term" value="F:hydrolase activity"/>
    <property type="evidence" value="ECO:0007669"/>
    <property type="project" value="UniProtKB-KW"/>
</dbReference>
<dbReference type="SUPFAM" id="SSF50891">
    <property type="entry name" value="Cyclophilin-like"/>
    <property type="match status" value="1"/>
</dbReference>
<comment type="caution">
    <text evidence="5">The sequence shown here is derived from an EMBL/GenBank/DDBJ whole genome shotgun (WGS) entry which is preliminary data.</text>
</comment>
<evidence type="ECO:0000313" key="5">
    <source>
        <dbReference type="EMBL" id="MBB6450126.1"/>
    </source>
</evidence>
<evidence type="ECO:0000259" key="4">
    <source>
        <dbReference type="SMART" id="SM00796"/>
    </source>
</evidence>
<gene>
    <name evidence="5" type="ORF">HNR44_002104</name>
</gene>
<dbReference type="PANTHER" id="PTHR34698">
    <property type="entry name" value="5-OXOPROLINASE SUBUNIT B"/>
    <property type="match status" value="1"/>
</dbReference>
<proteinExistence type="predicted"/>
<dbReference type="InterPro" id="IPR003833">
    <property type="entry name" value="CT_C_D"/>
</dbReference>
<name>A0A841PSG6_9BACL</name>
<dbReference type="InterPro" id="IPR029000">
    <property type="entry name" value="Cyclophilin-like_dom_sf"/>
</dbReference>
<keyword evidence="6" id="KW-1185">Reference proteome</keyword>
<keyword evidence="2" id="KW-0378">Hydrolase</keyword>
<dbReference type="GO" id="GO:0005524">
    <property type="term" value="F:ATP binding"/>
    <property type="evidence" value="ECO:0007669"/>
    <property type="project" value="UniProtKB-KW"/>
</dbReference>
<dbReference type="InterPro" id="IPR010016">
    <property type="entry name" value="PxpB"/>
</dbReference>
<dbReference type="Pfam" id="PF02682">
    <property type="entry name" value="CT_C_D"/>
    <property type="match status" value="1"/>
</dbReference>
<keyword evidence="3" id="KW-0067">ATP-binding</keyword>
<protein>
    <submittedName>
        <fullName evidence="5">Inhibitor of KinA</fullName>
    </submittedName>
</protein>
<evidence type="ECO:0000256" key="3">
    <source>
        <dbReference type="ARBA" id="ARBA00022840"/>
    </source>
</evidence>
<dbReference type="EMBL" id="JACHHJ010000002">
    <property type="protein sequence ID" value="MBB6450126.1"/>
    <property type="molecule type" value="Genomic_DNA"/>
</dbReference>
<dbReference type="NCBIfam" id="TIGR00370">
    <property type="entry name" value="5-oxoprolinase subunit PxpB"/>
    <property type="match status" value="1"/>
</dbReference>
<organism evidence="5 6">
    <name type="scientific">Geomicrobium halophilum</name>
    <dbReference type="NCBI Taxonomy" id="549000"/>
    <lineage>
        <taxon>Bacteria</taxon>
        <taxon>Bacillati</taxon>
        <taxon>Bacillota</taxon>
        <taxon>Bacilli</taxon>
        <taxon>Bacillales</taxon>
        <taxon>Geomicrobium</taxon>
    </lineage>
</organism>